<evidence type="ECO:0000256" key="2">
    <source>
        <dbReference type="SAM" id="SignalP"/>
    </source>
</evidence>
<dbReference type="Proteomes" id="UP000798046">
    <property type="component" value="Unassembled WGS sequence"/>
</dbReference>
<dbReference type="Pfam" id="PF09136">
    <property type="entry name" value="Glucodextran_B"/>
    <property type="match status" value="3"/>
</dbReference>
<gene>
    <name evidence="5" type="ORF">F6V30_02190</name>
</gene>
<evidence type="ECO:0000256" key="1">
    <source>
        <dbReference type="ARBA" id="ARBA00022737"/>
    </source>
</evidence>
<dbReference type="RefSeq" id="WP_151154873.1">
    <property type="nucleotide sequence ID" value="NZ_VZRA01000001.1"/>
</dbReference>
<reference evidence="5 6" key="1">
    <citation type="journal article" date="2020" name="Microorganisms">
        <title>Description of Three Novel Members in the Family Geobacteraceae, Oryzomonas japonicum gen. nov., sp. nov., Oryzomonas sagensis sp. nov., and Oryzomonas ruber sp. nov.</title>
        <authorList>
            <person name="Xu Z."/>
            <person name="Masuda Y."/>
            <person name="Hayakawa C."/>
            <person name="Ushijima N."/>
            <person name="Kawano K."/>
            <person name="Shiratori Y."/>
            <person name="Senoo K."/>
            <person name="Itoh H."/>
        </authorList>
    </citation>
    <scope>NUCLEOTIDE SEQUENCE [LARGE SCALE GENOMIC DNA]</scope>
    <source>
        <strain evidence="5 6">Red100</strain>
    </source>
</reference>
<evidence type="ECO:0008006" key="7">
    <source>
        <dbReference type="Google" id="ProtNLM"/>
    </source>
</evidence>
<dbReference type="Pfam" id="PF00415">
    <property type="entry name" value="RCC1"/>
    <property type="match status" value="1"/>
</dbReference>
<proteinExistence type="predicted"/>
<feature type="domain" description="MBG" evidence="3">
    <location>
        <begin position="556"/>
        <end position="627"/>
    </location>
</feature>
<evidence type="ECO:0000313" key="5">
    <source>
        <dbReference type="EMBL" id="KAB0671412.1"/>
    </source>
</evidence>
<dbReference type="PANTHER" id="PTHR22872">
    <property type="entry name" value="BTK-BINDING PROTEIN-RELATED"/>
    <property type="match status" value="1"/>
</dbReference>
<comment type="caution">
    <text evidence="5">The sequence shown here is derived from an EMBL/GenBank/DDBJ whole genome shotgun (WGS) entry which is preliminary data.</text>
</comment>
<keyword evidence="1" id="KW-0677">Repeat</keyword>
<dbReference type="InterPro" id="IPR043772">
    <property type="entry name" value="MBG_3"/>
</dbReference>
<dbReference type="Pfam" id="PF18887">
    <property type="entry name" value="MBG_3"/>
    <property type="match status" value="1"/>
</dbReference>
<sequence length="977" mass="99160">MDLLKRLGIRPIFETLLTLLSLLIFFSAAAFAAVTPKVAAGTSNTMVLKSDGTVFAWGWNLYGQLGDGTTTDRHSPTVVPGLTGVTAIVPGYAHTAARKSDGTVLAWGNNLHGQIGDGTTTERHSPTVVPGLTGMAAIAVGDAHTVALKNAGTVLAWGSNLRGQLGDGTTTDRHSPTVVPGLTGVTAIAAGYQHTVALKSDGTVVAWGWNVNGQLGDGTTTEKHSPTVVPGLTGVTAIATGYNHTVALKSDGTVVAWGENQNGQLGDGTTIERHSPIVVPGLNGVAAIAVGQYHTVVLKNDGTLVAWGWNGSGQLGDGTTTQRTSPTVMSGVTGVTAIAVGQYHTVLLKNDGTVVAWGRNGSGEVGDGTTTQRTSPTIVPGLNLGASIFTITTGVTGNGSITCTPSATVSLNGSTTCTATPDAGNYVASVTVDGTVQSAAANTASYSQPFTSVTANHTMTAIFSVQNNQTITFNPATKTYGDPPFNLGTLVSSGGSGNPVTFTLISGPGSLSGTNNATLTITGAGSIVLRASQAGSAAYIAAADVVQTITVNKATATIILGDLTATHDGTAKSATATTIPAGLAVTITYTYDGSIVIPTNCGSYTVVAAINDANYQGTASGTLVIKDTTPPVIHMSTLPDGSYTNNEMLNITGTVTDDVGVKYLTVNGVVLPVNSDGSFSLAMILVDGPNQITALASDSAGNKSTDSRTIILDVTAPNLLITAPADNSKTATALATISGTVDEASTVAVKVGNDIVNATMNGTSYTASVTLVAGINTIEVTATDLAGNTNTLKRTVIYDDQSPDLAITAPSQDSRTNQANLTIRGTVSDPYTAVTVSIAMDGQTYTPAVINGQFEQAVTFTTEKSYAIVVTATNEAGVSSTIQRNVLYDATKPGLTIDPVTSPTGQASVVLTGTRETGTIVSLSVDTAAVIGQMTYPDATTWSCAVSSLATGTNTITVTGQDQAGNTTSVTAQVVYQ</sequence>
<feature type="chain" id="PRO_5046024662" description="Alpha-tubulin suppressor-like RCC1 family protein" evidence="2">
    <location>
        <begin position="33"/>
        <end position="977"/>
    </location>
</feature>
<dbReference type="InterPro" id="IPR051625">
    <property type="entry name" value="Signaling_Regulatory_Domain"/>
</dbReference>
<evidence type="ECO:0000259" key="3">
    <source>
        <dbReference type="Pfam" id="PF18887"/>
    </source>
</evidence>
<dbReference type="InterPro" id="IPR009091">
    <property type="entry name" value="RCC1/BLIP-II"/>
</dbReference>
<dbReference type="PRINTS" id="PR00633">
    <property type="entry name" value="RCCNDNSATION"/>
</dbReference>
<dbReference type="SUPFAM" id="SSF50985">
    <property type="entry name" value="RCC1/BLIP-II"/>
    <property type="match status" value="2"/>
</dbReference>
<keyword evidence="6" id="KW-1185">Reference proteome</keyword>
<feature type="signal peptide" evidence="2">
    <location>
        <begin position="1"/>
        <end position="32"/>
    </location>
</feature>
<protein>
    <recommendedName>
        <fullName evidence="7">Alpha-tubulin suppressor-like RCC1 family protein</fullName>
    </recommendedName>
</protein>
<keyword evidence="2" id="KW-0732">Signal</keyword>
<dbReference type="PANTHER" id="PTHR22872:SF2">
    <property type="entry name" value="INHIBITOR OF BRUTON TYROSINE KINASE"/>
    <property type="match status" value="1"/>
</dbReference>
<dbReference type="Gene3D" id="2.60.40.10">
    <property type="entry name" value="Immunoglobulins"/>
    <property type="match status" value="4"/>
</dbReference>
<accession>A0ABQ6TRS5</accession>
<dbReference type="InterPro" id="IPR000408">
    <property type="entry name" value="Reg_chr_condens"/>
</dbReference>
<feature type="domain" description="RCC1-like" evidence="4">
    <location>
        <begin position="138"/>
        <end position="394"/>
    </location>
</feature>
<dbReference type="Pfam" id="PF25390">
    <property type="entry name" value="WD40_RLD"/>
    <property type="match status" value="1"/>
</dbReference>
<dbReference type="InterPro" id="IPR013783">
    <property type="entry name" value="Ig-like_fold"/>
</dbReference>
<dbReference type="InterPro" id="IPR058923">
    <property type="entry name" value="RCC1-like_dom"/>
</dbReference>
<name>A0ABQ6TRS5_9BACT</name>
<dbReference type="Gene3D" id="2.130.10.30">
    <property type="entry name" value="Regulator of chromosome condensation 1/beta-lactamase-inhibitor protein II"/>
    <property type="match status" value="2"/>
</dbReference>
<dbReference type="PROSITE" id="PS00626">
    <property type="entry name" value="RCC1_2"/>
    <property type="match status" value="2"/>
</dbReference>
<dbReference type="PROSITE" id="PS50012">
    <property type="entry name" value="RCC1_3"/>
    <property type="match status" value="7"/>
</dbReference>
<organism evidence="5 6">
    <name type="scientific">Oryzomonas sagensis</name>
    <dbReference type="NCBI Taxonomy" id="2603857"/>
    <lineage>
        <taxon>Bacteria</taxon>
        <taxon>Pseudomonadati</taxon>
        <taxon>Thermodesulfobacteriota</taxon>
        <taxon>Desulfuromonadia</taxon>
        <taxon>Geobacterales</taxon>
        <taxon>Geobacteraceae</taxon>
        <taxon>Oryzomonas</taxon>
    </lineage>
</organism>
<evidence type="ECO:0000313" key="6">
    <source>
        <dbReference type="Proteomes" id="UP000798046"/>
    </source>
</evidence>
<evidence type="ECO:0000259" key="4">
    <source>
        <dbReference type="Pfam" id="PF25390"/>
    </source>
</evidence>
<dbReference type="EMBL" id="VZRA01000001">
    <property type="protein sequence ID" value="KAB0671412.1"/>
    <property type="molecule type" value="Genomic_DNA"/>
</dbReference>